<comment type="caution">
    <text evidence="6">Lacks conserved residue(s) required for the propagation of feature annotation.</text>
</comment>
<comment type="similarity">
    <text evidence="1">Belongs to the peptidase C48 family.</text>
</comment>
<protein>
    <submittedName>
        <fullName evidence="10">NAD-dependent protein deacetylase</fullName>
    </submittedName>
</protein>
<dbReference type="Pfam" id="PF02902">
    <property type="entry name" value="Peptidase_C48"/>
    <property type="match status" value="1"/>
</dbReference>
<evidence type="ECO:0000256" key="1">
    <source>
        <dbReference type="ARBA" id="ARBA00005234"/>
    </source>
</evidence>
<evidence type="ECO:0000313" key="10">
    <source>
        <dbReference type="EMBL" id="TVY18846.1"/>
    </source>
</evidence>
<evidence type="ECO:0000256" key="2">
    <source>
        <dbReference type="ARBA" id="ARBA00022670"/>
    </source>
</evidence>
<feature type="region of interest" description="Disordered" evidence="7">
    <location>
        <begin position="484"/>
        <end position="504"/>
    </location>
</feature>
<name>A0A8T9BHE4_9HELO</name>
<proteinExistence type="inferred from homology"/>
<evidence type="ECO:0000256" key="3">
    <source>
        <dbReference type="ARBA" id="ARBA00022801"/>
    </source>
</evidence>
<dbReference type="GO" id="GO:0019784">
    <property type="term" value="F:deNEDDylase activity"/>
    <property type="evidence" value="ECO:0007669"/>
    <property type="project" value="InterPro"/>
</dbReference>
<dbReference type="PANTHER" id="PTHR46468:SF1">
    <property type="entry name" value="SENTRIN-SPECIFIC PROTEASE 8"/>
    <property type="match status" value="1"/>
</dbReference>
<dbReference type="EMBL" id="QGMF01000143">
    <property type="protein sequence ID" value="TVY18846.1"/>
    <property type="molecule type" value="Genomic_DNA"/>
</dbReference>
<evidence type="ECO:0000259" key="9">
    <source>
        <dbReference type="PROSITE" id="PS50600"/>
    </source>
</evidence>
<sequence>MDDKTVKTKPRAGESCKVHKRTGKVPVLRPRVWLYLDDDYPDADAISSVADADLQKKLDVVIVVGTALKIKSAKKLAKDMCIAVRRSGGIAVWINLKTPTPDLDCFDLVIEGDCETVAMHISTWWLKVPLVLSDSQIQHLQQRCKALFIARSPEAALNRALAELDTESLSRIFQQDENKSKILNAQENGKLIFGPAERSRITSSSDSKAKLGWKTVNQPLLVLRGTPSQSPGILPKLLDCWRIEISKRLSEVVIKVVIRKTGKNQTEKVRESSTVVTKIIKLGYRVDPEKSLWRLKQGEYLNDEILNAYLELLQRSVVNQENYHWSFAVIESKNKEDAIQWTYYDSIGAGAPAALLDWIQQWFYGKTIKELTASPNPEQNNGTDCGLFVLMGIRLLIAGRPHLTQAESNGLLPSIRERVLAELLASSLDPSEAQYQELKLKETNAKETPPQFTEDSNGDDSDCVIVPARLDNQDHSNQLELFVSQSQASDSSSSGGDEKTSPEHIASEFARESTMLSTLREAVAIERATQKQHSNLATENLELAKLWVMIRTEKRALKQRYIHYEFSRQFWAVMKDFNRGPHERGPVPKATILKVMDKLEITDRADWKYLLQRARRASFWTELVEIFKGDLEHSSVVLCAVPNTTYRLETLTMSNRKLLFEGIRSRLEDPGNGIMARLKAADSLYWALMHNGLPTRDLPIESANEVLPFEQMVRTGK</sequence>
<evidence type="ECO:0000256" key="4">
    <source>
        <dbReference type="ARBA" id="ARBA00022807"/>
    </source>
</evidence>
<feature type="compositionally biased region" description="Low complexity" evidence="7">
    <location>
        <begin position="484"/>
        <end position="495"/>
    </location>
</feature>
<feature type="domain" description="Ubiquitin-like protease family profile" evidence="9">
    <location>
        <begin position="233"/>
        <end position="396"/>
    </location>
</feature>
<dbReference type="PANTHER" id="PTHR46468">
    <property type="entry name" value="SENTRIN-SPECIFIC PROTEASE 8"/>
    <property type="match status" value="1"/>
</dbReference>
<dbReference type="AlphaFoldDB" id="A0A8T9BHE4"/>
<feature type="domain" description="Deacetylase sirtuin-type" evidence="8">
    <location>
        <begin position="1"/>
        <end position="134"/>
    </location>
</feature>
<keyword evidence="3" id="KW-0378">Hydrolase</keyword>
<dbReference type="InterPro" id="IPR026590">
    <property type="entry name" value="Ssirtuin_cat_dom"/>
</dbReference>
<dbReference type="SUPFAM" id="SSF52467">
    <property type="entry name" value="DHS-like NAD/FAD-binding domain"/>
    <property type="match status" value="1"/>
</dbReference>
<dbReference type="OrthoDB" id="2919105at2759"/>
<dbReference type="InterPro" id="IPR003653">
    <property type="entry name" value="Peptidase_C48_C"/>
</dbReference>
<keyword evidence="5" id="KW-0520">NAD</keyword>
<dbReference type="GO" id="GO:0006508">
    <property type="term" value="P:proteolysis"/>
    <property type="evidence" value="ECO:0007669"/>
    <property type="project" value="UniProtKB-KW"/>
</dbReference>
<dbReference type="GO" id="GO:0008234">
    <property type="term" value="F:cysteine-type peptidase activity"/>
    <property type="evidence" value="ECO:0007669"/>
    <property type="project" value="UniProtKB-KW"/>
</dbReference>
<keyword evidence="4" id="KW-0788">Thiol protease</keyword>
<dbReference type="InterPro" id="IPR044613">
    <property type="entry name" value="Nep1/2-like"/>
</dbReference>
<keyword evidence="11" id="KW-1185">Reference proteome</keyword>
<dbReference type="Gene3D" id="3.40.395.10">
    <property type="entry name" value="Adenoviral Proteinase, Chain A"/>
    <property type="match status" value="1"/>
</dbReference>
<accession>A0A8T9BHE4</accession>
<dbReference type="PROSITE" id="PS50305">
    <property type="entry name" value="SIRTUIN"/>
    <property type="match status" value="1"/>
</dbReference>
<feature type="region of interest" description="Disordered" evidence="7">
    <location>
        <begin position="441"/>
        <end position="464"/>
    </location>
</feature>
<dbReference type="GO" id="GO:0000338">
    <property type="term" value="P:protein deneddylation"/>
    <property type="evidence" value="ECO:0007669"/>
    <property type="project" value="TreeGrafter"/>
</dbReference>
<dbReference type="Proteomes" id="UP000469559">
    <property type="component" value="Unassembled WGS sequence"/>
</dbReference>
<comment type="caution">
    <text evidence="10">The sequence shown here is derived from an EMBL/GenBank/DDBJ whole genome shotgun (WGS) entry which is preliminary data.</text>
</comment>
<keyword evidence="2" id="KW-0645">Protease</keyword>
<dbReference type="PROSITE" id="PS50600">
    <property type="entry name" value="ULP_PROTEASE"/>
    <property type="match status" value="1"/>
</dbReference>
<evidence type="ECO:0000256" key="5">
    <source>
        <dbReference type="ARBA" id="ARBA00023027"/>
    </source>
</evidence>
<dbReference type="SUPFAM" id="SSF54001">
    <property type="entry name" value="Cysteine proteinases"/>
    <property type="match status" value="1"/>
</dbReference>
<dbReference type="InterPro" id="IPR038765">
    <property type="entry name" value="Papain-like_cys_pep_sf"/>
</dbReference>
<evidence type="ECO:0000256" key="7">
    <source>
        <dbReference type="SAM" id="MobiDB-lite"/>
    </source>
</evidence>
<dbReference type="InterPro" id="IPR029035">
    <property type="entry name" value="DHS-like_NAD/FAD-binding_dom"/>
</dbReference>
<gene>
    <name evidence="10" type="ORF">LARI1_G005645</name>
</gene>
<evidence type="ECO:0000256" key="6">
    <source>
        <dbReference type="PROSITE-ProRule" id="PRU00236"/>
    </source>
</evidence>
<evidence type="ECO:0000259" key="8">
    <source>
        <dbReference type="PROSITE" id="PS50305"/>
    </source>
</evidence>
<reference evidence="10 11" key="1">
    <citation type="submission" date="2018-05" db="EMBL/GenBank/DDBJ databases">
        <title>Whole genome sequencing for identification of molecular markers to develop diagnostic detection tools for the regulated plant pathogen Lachnellula willkommii.</title>
        <authorList>
            <person name="Giroux E."/>
            <person name="Bilodeau G."/>
        </authorList>
    </citation>
    <scope>NUCLEOTIDE SEQUENCE [LARGE SCALE GENOMIC DNA]</scope>
    <source>
        <strain evidence="10 11">CBS 203.66</strain>
    </source>
</reference>
<evidence type="ECO:0000313" key="11">
    <source>
        <dbReference type="Proteomes" id="UP000469559"/>
    </source>
</evidence>
<dbReference type="Gene3D" id="3.40.50.1220">
    <property type="entry name" value="TPP-binding domain"/>
    <property type="match status" value="1"/>
</dbReference>
<organism evidence="10 11">
    <name type="scientific">Lachnellula arida</name>
    <dbReference type="NCBI Taxonomy" id="1316785"/>
    <lineage>
        <taxon>Eukaryota</taxon>
        <taxon>Fungi</taxon>
        <taxon>Dikarya</taxon>
        <taxon>Ascomycota</taxon>
        <taxon>Pezizomycotina</taxon>
        <taxon>Leotiomycetes</taxon>
        <taxon>Helotiales</taxon>
        <taxon>Lachnaceae</taxon>
        <taxon>Lachnellula</taxon>
    </lineage>
</organism>